<dbReference type="Bgee" id="ENSACAG00000007968">
    <property type="expression patterns" value="Expressed in liver and 4 other cell types or tissues"/>
</dbReference>
<keyword evidence="6" id="KW-0539">Nucleus</keyword>
<dbReference type="GO" id="GO:0005634">
    <property type="term" value="C:nucleus"/>
    <property type="evidence" value="ECO:0007669"/>
    <property type="project" value="UniProtKB-SubCell"/>
</dbReference>
<dbReference type="PROSITE" id="PS51050">
    <property type="entry name" value="ZF_CW"/>
    <property type="match status" value="1"/>
</dbReference>
<feature type="region of interest" description="Disordered" evidence="8">
    <location>
        <begin position="913"/>
        <end position="933"/>
    </location>
</feature>
<keyword evidence="11" id="KW-1185">Reference proteome</keyword>
<dbReference type="InterPro" id="IPR041006">
    <property type="entry name" value="Morc_S5"/>
</dbReference>
<reference evidence="10" key="3">
    <citation type="submission" date="2025-09" db="UniProtKB">
        <authorList>
            <consortium name="Ensembl"/>
        </authorList>
    </citation>
    <scope>IDENTIFICATION</scope>
</reference>
<dbReference type="AlphaFoldDB" id="A0A803TD44"/>
<dbReference type="Proteomes" id="UP000001646">
    <property type="component" value="Chromosome 3"/>
</dbReference>
<evidence type="ECO:0000256" key="2">
    <source>
        <dbReference type="ARBA" id="ARBA00022723"/>
    </source>
</evidence>
<dbReference type="PANTHER" id="PTHR23337:SF7">
    <property type="entry name" value="ATPASE MORC2"/>
    <property type="match status" value="1"/>
</dbReference>
<comment type="subcellular location">
    <subcellularLocation>
        <location evidence="1">Nucleus</location>
    </subcellularLocation>
</comment>
<protein>
    <submittedName>
        <fullName evidence="10">MORC family CW-type zinc finger 1</fullName>
    </submittedName>
</protein>
<sequence length="933" mass="107299">MAEAKGYLSLCRAELCLEFLHANSTTHDFLFGAIAELIDNSRDAGATRLDILTVDNDNLQGGFMLCFLDDGCGMTPWEATDLIYFGRSSKRFNPTMIGRYGNGLKSGSMRLGKDFILFTKKENTMTCLLFSQTFCEMESLNEVIVPIPSWSSQTRNPMADDAEKFATQLSIIYKYSPFKNEAELMKQFDAIYGETGTLLVIYNLKLTITGETELDIQTDEEDVLITGATENLPEQWSLRAYTAILYFDPRMRIFIQAKKVETKRLPYCFYRPRMYPYMSSTFKQVSVDELEKTKMEVKAAEEAVKEAKCTLKYSQDSLFQEDSELKLQHAQANEKRMREKLEDKLRNLKRPKKLYLIFGINIQNRSQDGMLIYSNNRLIRLFEKVGPQKDVESYFGAGAVGIVDVPLDVMEPTHNKQAFANVKEYNHLLKAMGNCLVQYWKDMGISQKGESLFWTDFGYLSDNWCERPSNIIQYKRRRAVEIPEIVQCDICLKWRLLSHDTDTNYEGHHDIWNCANSPNPLEKTCDVPEHLPSIPMGTFNPTQSLDDKQQLLVESIQERKRKMERLQSQKLHLIQPHTFVHCPSSAKSSKDIVYRKKTSNKDSSPACRHLIKSRTKAEHSQHKTHQRSSPAKQKTPSERRQQPCQKEKRFLSVLEDTEDYSLPKIIISDSEAEDLPKNEDGNDFSFMQKEEQEQSDEKEDYLLSSASCSYFEKTFAKRDLESWSIGASHGNKEHVPDAVQESDAGTSNTQKDSKSIPTMEMIGTLTSHIKEILLYFLPESINSKERIISMSSEDIMYMFKLKTPLEKNKTVNLYIDEYLLQYEQQLLKKIQGVKQHGLEALHATEREISLCEVQIKAEEDKLEALRRKVAQLLFKIYPHHIINKLEDIDSFLEKILNSENLCAFDSENANTTETNTAVLPLPDENTEKTSNSP</sequence>
<dbReference type="InterPro" id="IPR011124">
    <property type="entry name" value="Znf_CW"/>
</dbReference>
<accession>A0A803TD44</accession>
<name>A0A803TD44_ANOCA</name>
<evidence type="ECO:0000256" key="7">
    <source>
        <dbReference type="SAM" id="Coils"/>
    </source>
</evidence>
<feature type="region of interest" description="Disordered" evidence="8">
    <location>
        <begin position="613"/>
        <end position="650"/>
    </location>
</feature>
<evidence type="ECO:0000259" key="9">
    <source>
        <dbReference type="PROSITE" id="PS51050"/>
    </source>
</evidence>
<proteinExistence type="predicted"/>
<dbReference type="FunFam" id="3.30.565.10:FF:000027">
    <property type="entry name" value="MORC family CW-type zinc finger protein 2"/>
    <property type="match status" value="1"/>
</dbReference>
<reference evidence="10 11" key="1">
    <citation type="submission" date="2009-12" db="EMBL/GenBank/DDBJ databases">
        <title>The Genome Sequence of Anolis carolinensis (Green Anole Lizard).</title>
        <authorList>
            <consortium name="The Genome Sequencing Platform"/>
            <person name="Di Palma F."/>
            <person name="Alfoldi J."/>
            <person name="Heiman D."/>
            <person name="Young S."/>
            <person name="Grabherr M."/>
            <person name="Johnson J."/>
            <person name="Lander E.S."/>
            <person name="Lindblad-Toh K."/>
        </authorList>
    </citation>
    <scope>NUCLEOTIDE SEQUENCE [LARGE SCALE GENOMIC DNA]</scope>
    <source>
        <strain evidence="10 11">JBL SC #1</strain>
    </source>
</reference>
<dbReference type="InterPro" id="IPR036890">
    <property type="entry name" value="HATPase_C_sf"/>
</dbReference>
<feature type="coiled-coil region" evidence="7">
    <location>
        <begin position="841"/>
        <end position="875"/>
    </location>
</feature>
<keyword evidence="2" id="KW-0479">Metal-binding</keyword>
<dbReference type="CDD" id="cd16931">
    <property type="entry name" value="HATPase_MORC-like"/>
    <property type="match status" value="1"/>
</dbReference>
<dbReference type="GeneTree" id="ENSGT00940000153998"/>
<keyword evidence="4" id="KW-0862">Zinc</keyword>
<gene>
    <name evidence="10" type="primary">MORC1</name>
</gene>
<evidence type="ECO:0000313" key="11">
    <source>
        <dbReference type="Proteomes" id="UP000001646"/>
    </source>
</evidence>
<dbReference type="PANTHER" id="PTHR23337">
    <property type="entry name" value="ZINC FINGER CW-TYPE COILED-COIL DOMAIN PROTEIN 1"/>
    <property type="match status" value="1"/>
</dbReference>
<evidence type="ECO:0000256" key="3">
    <source>
        <dbReference type="ARBA" id="ARBA00022771"/>
    </source>
</evidence>
<dbReference type="Ensembl" id="ENSACAT00000052706.1">
    <property type="protein sequence ID" value="ENSACAP00000033134.1"/>
    <property type="gene ID" value="ENSACAG00000007968.4"/>
</dbReference>
<dbReference type="SUPFAM" id="SSF55874">
    <property type="entry name" value="ATPase domain of HSP90 chaperone/DNA topoisomerase II/histidine kinase"/>
    <property type="match status" value="1"/>
</dbReference>
<dbReference type="Gene3D" id="3.30.40.100">
    <property type="match status" value="1"/>
</dbReference>
<reference evidence="10" key="2">
    <citation type="submission" date="2025-08" db="UniProtKB">
        <authorList>
            <consortium name="Ensembl"/>
        </authorList>
    </citation>
    <scope>IDENTIFICATION</scope>
</reference>
<organism evidence="10 11">
    <name type="scientific">Anolis carolinensis</name>
    <name type="common">Green anole</name>
    <name type="synonym">American chameleon</name>
    <dbReference type="NCBI Taxonomy" id="28377"/>
    <lineage>
        <taxon>Eukaryota</taxon>
        <taxon>Metazoa</taxon>
        <taxon>Chordata</taxon>
        <taxon>Craniata</taxon>
        <taxon>Vertebrata</taxon>
        <taxon>Euteleostomi</taxon>
        <taxon>Lepidosauria</taxon>
        <taxon>Squamata</taxon>
        <taxon>Bifurcata</taxon>
        <taxon>Unidentata</taxon>
        <taxon>Episquamata</taxon>
        <taxon>Toxicofera</taxon>
        <taxon>Iguania</taxon>
        <taxon>Dactyloidae</taxon>
        <taxon>Anolis</taxon>
    </lineage>
</organism>
<dbReference type="Pfam" id="PF07496">
    <property type="entry name" value="zf-CW"/>
    <property type="match status" value="1"/>
</dbReference>
<keyword evidence="5 7" id="KW-0175">Coiled coil</keyword>
<dbReference type="Pfam" id="PF13589">
    <property type="entry name" value="HATPase_c_3"/>
    <property type="match status" value="1"/>
</dbReference>
<evidence type="ECO:0000313" key="10">
    <source>
        <dbReference type="Ensembl" id="ENSACAP00000033134.1"/>
    </source>
</evidence>
<evidence type="ECO:0000256" key="5">
    <source>
        <dbReference type="ARBA" id="ARBA00023054"/>
    </source>
</evidence>
<evidence type="ECO:0000256" key="1">
    <source>
        <dbReference type="ARBA" id="ARBA00004123"/>
    </source>
</evidence>
<evidence type="ECO:0000256" key="4">
    <source>
        <dbReference type="ARBA" id="ARBA00022833"/>
    </source>
</evidence>
<dbReference type="GO" id="GO:0008270">
    <property type="term" value="F:zinc ion binding"/>
    <property type="evidence" value="ECO:0007669"/>
    <property type="project" value="UniProtKB-KW"/>
</dbReference>
<evidence type="ECO:0000256" key="8">
    <source>
        <dbReference type="SAM" id="MobiDB-lite"/>
    </source>
</evidence>
<feature type="coiled-coil region" evidence="7">
    <location>
        <begin position="283"/>
        <end position="347"/>
    </location>
</feature>
<keyword evidence="3" id="KW-0863">Zinc-finger</keyword>
<dbReference type="Pfam" id="PF17942">
    <property type="entry name" value="Morc6_S5"/>
    <property type="match status" value="1"/>
</dbReference>
<feature type="compositionally biased region" description="Basic and acidic residues" evidence="8">
    <location>
        <begin position="635"/>
        <end position="650"/>
    </location>
</feature>
<evidence type="ECO:0000256" key="6">
    <source>
        <dbReference type="ARBA" id="ARBA00023242"/>
    </source>
</evidence>
<dbReference type="Gene3D" id="3.30.565.10">
    <property type="entry name" value="Histidine kinase-like ATPase, C-terminal domain"/>
    <property type="match status" value="1"/>
</dbReference>
<feature type="domain" description="CW-type" evidence="9">
    <location>
        <begin position="479"/>
        <end position="533"/>
    </location>
</feature>
<feature type="region of interest" description="Disordered" evidence="8">
    <location>
        <begin position="727"/>
        <end position="757"/>
    </location>
</feature>